<dbReference type="AlphaFoldDB" id="A0AAD7F939"/>
<sequence>MLHYNYASTVAPADTGRRYCRKCRQVLAITEHYKACEGCRAKERAYARARRDARSASVRSELSRAFTSRPQVALDNHSSASASSWTTPSRSVGYSFTPSPADSSSTAGASHYASPASPVPHTAPAAMPPSCSLNAHAQATGYTFAASAAALSASAPVGASLVSTFRPFYLPPGQIDPVQDAPPAYTAAPAARSSGIFLERFLADITLATGWLANLQSIGMTEANLRVMADWAEPRRDALIAKVVPAMSVMDRALLGEAISRL</sequence>
<feature type="compositionally biased region" description="Polar residues" evidence="1">
    <location>
        <begin position="92"/>
        <end position="108"/>
    </location>
</feature>
<name>A0AAD7F939_MYCRO</name>
<proteinExistence type="predicted"/>
<reference evidence="2" key="1">
    <citation type="submission" date="2023-03" db="EMBL/GenBank/DDBJ databases">
        <title>Massive genome expansion in bonnet fungi (Mycena s.s.) driven by repeated elements and novel gene families across ecological guilds.</title>
        <authorList>
            <consortium name="Lawrence Berkeley National Laboratory"/>
            <person name="Harder C.B."/>
            <person name="Miyauchi S."/>
            <person name="Viragh M."/>
            <person name="Kuo A."/>
            <person name="Thoen E."/>
            <person name="Andreopoulos B."/>
            <person name="Lu D."/>
            <person name="Skrede I."/>
            <person name="Drula E."/>
            <person name="Henrissat B."/>
            <person name="Morin E."/>
            <person name="Kohler A."/>
            <person name="Barry K."/>
            <person name="LaButti K."/>
            <person name="Morin E."/>
            <person name="Salamov A."/>
            <person name="Lipzen A."/>
            <person name="Mereny Z."/>
            <person name="Hegedus B."/>
            <person name="Baldrian P."/>
            <person name="Stursova M."/>
            <person name="Weitz H."/>
            <person name="Taylor A."/>
            <person name="Grigoriev I.V."/>
            <person name="Nagy L.G."/>
            <person name="Martin F."/>
            <person name="Kauserud H."/>
        </authorList>
    </citation>
    <scope>NUCLEOTIDE SEQUENCE</scope>
    <source>
        <strain evidence="2">CBHHK067</strain>
    </source>
</reference>
<protein>
    <submittedName>
        <fullName evidence="2">Uncharacterized protein</fullName>
    </submittedName>
</protein>
<dbReference type="Proteomes" id="UP001221757">
    <property type="component" value="Unassembled WGS sequence"/>
</dbReference>
<gene>
    <name evidence="2" type="ORF">B0H17DRAFT_1154069</name>
</gene>
<feature type="compositionally biased region" description="Low complexity" evidence="1">
    <location>
        <begin position="78"/>
        <end position="91"/>
    </location>
</feature>
<organism evidence="2 3">
    <name type="scientific">Mycena rosella</name>
    <name type="common">Pink bonnet</name>
    <name type="synonym">Agaricus rosellus</name>
    <dbReference type="NCBI Taxonomy" id="1033263"/>
    <lineage>
        <taxon>Eukaryota</taxon>
        <taxon>Fungi</taxon>
        <taxon>Dikarya</taxon>
        <taxon>Basidiomycota</taxon>
        <taxon>Agaricomycotina</taxon>
        <taxon>Agaricomycetes</taxon>
        <taxon>Agaricomycetidae</taxon>
        <taxon>Agaricales</taxon>
        <taxon>Marasmiineae</taxon>
        <taxon>Mycenaceae</taxon>
        <taxon>Mycena</taxon>
    </lineage>
</organism>
<keyword evidence="3" id="KW-1185">Reference proteome</keyword>
<accession>A0AAD7F939</accession>
<evidence type="ECO:0000313" key="2">
    <source>
        <dbReference type="EMBL" id="KAJ7606403.1"/>
    </source>
</evidence>
<dbReference type="EMBL" id="JARKIE010001104">
    <property type="protein sequence ID" value="KAJ7606403.1"/>
    <property type="molecule type" value="Genomic_DNA"/>
</dbReference>
<comment type="caution">
    <text evidence="2">The sequence shown here is derived from an EMBL/GenBank/DDBJ whole genome shotgun (WGS) entry which is preliminary data.</text>
</comment>
<evidence type="ECO:0000313" key="3">
    <source>
        <dbReference type="Proteomes" id="UP001221757"/>
    </source>
</evidence>
<feature type="region of interest" description="Disordered" evidence="1">
    <location>
        <begin position="77"/>
        <end position="125"/>
    </location>
</feature>
<evidence type="ECO:0000256" key="1">
    <source>
        <dbReference type="SAM" id="MobiDB-lite"/>
    </source>
</evidence>